<feature type="compositionally biased region" description="Acidic residues" evidence="1">
    <location>
        <begin position="87"/>
        <end position="96"/>
    </location>
</feature>
<reference evidence="2 3" key="1">
    <citation type="submission" date="2019-02" db="EMBL/GenBank/DDBJ databases">
        <title>Deep-cultivation of Planctomycetes and their phenomic and genomic characterization uncovers novel biology.</title>
        <authorList>
            <person name="Wiegand S."/>
            <person name="Jogler M."/>
            <person name="Boedeker C."/>
            <person name="Pinto D."/>
            <person name="Vollmers J."/>
            <person name="Rivas-Marin E."/>
            <person name="Kohn T."/>
            <person name="Peeters S.H."/>
            <person name="Heuer A."/>
            <person name="Rast P."/>
            <person name="Oberbeckmann S."/>
            <person name="Bunk B."/>
            <person name="Jeske O."/>
            <person name="Meyerdierks A."/>
            <person name="Storesund J.E."/>
            <person name="Kallscheuer N."/>
            <person name="Luecker S."/>
            <person name="Lage O.M."/>
            <person name="Pohl T."/>
            <person name="Merkel B.J."/>
            <person name="Hornburger P."/>
            <person name="Mueller R.-W."/>
            <person name="Bruemmer F."/>
            <person name="Labrenz M."/>
            <person name="Spormann A.M."/>
            <person name="Op den Camp H."/>
            <person name="Overmann J."/>
            <person name="Amann R."/>
            <person name="Jetten M.S.M."/>
            <person name="Mascher T."/>
            <person name="Medema M.H."/>
            <person name="Devos D.P."/>
            <person name="Kaster A.-K."/>
            <person name="Ovreas L."/>
            <person name="Rohde M."/>
            <person name="Galperin M.Y."/>
            <person name="Jogler C."/>
        </authorList>
    </citation>
    <scope>NUCLEOTIDE SEQUENCE [LARGE SCALE GENOMIC DNA]</scope>
    <source>
        <strain evidence="2 3">Pan44</strain>
    </source>
</reference>
<keyword evidence="3" id="KW-1185">Reference proteome</keyword>
<feature type="region of interest" description="Disordered" evidence="1">
    <location>
        <begin position="43"/>
        <end position="119"/>
    </location>
</feature>
<feature type="compositionally biased region" description="Polar residues" evidence="1">
    <location>
        <begin position="479"/>
        <end position="491"/>
    </location>
</feature>
<dbReference type="KEGG" id="ccos:Pan44_45940"/>
<feature type="compositionally biased region" description="Low complexity" evidence="1">
    <location>
        <begin position="60"/>
        <end position="72"/>
    </location>
</feature>
<protein>
    <submittedName>
        <fullName evidence="2">Uncharacterized protein</fullName>
    </submittedName>
</protein>
<dbReference type="InParanoid" id="A0A517SK92"/>
<dbReference type="AlphaFoldDB" id="A0A517SK92"/>
<evidence type="ECO:0000313" key="2">
    <source>
        <dbReference type="EMBL" id="QDT56538.1"/>
    </source>
</evidence>
<dbReference type="Proteomes" id="UP000315700">
    <property type="component" value="Chromosome"/>
</dbReference>
<feature type="region of interest" description="Disordered" evidence="1">
    <location>
        <begin position="479"/>
        <end position="547"/>
    </location>
</feature>
<organism evidence="2 3">
    <name type="scientific">Caulifigura coniformis</name>
    <dbReference type="NCBI Taxonomy" id="2527983"/>
    <lineage>
        <taxon>Bacteria</taxon>
        <taxon>Pseudomonadati</taxon>
        <taxon>Planctomycetota</taxon>
        <taxon>Planctomycetia</taxon>
        <taxon>Planctomycetales</taxon>
        <taxon>Planctomycetaceae</taxon>
        <taxon>Caulifigura</taxon>
    </lineage>
</organism>
<name>A0A517SK92_9PLAN</name>
<feature type="compositionally biased region" description="Polar residues" evidence="1">
    <location>
        <begin position="523"/>
        <end position="539"/>
    </location>
</feature>
<gene>
    <name evidence="2" type="ORF">Pan44_45940</name>
</gene>
<feature type="compositionally biased region" description="Basic residues" evidence="1">
    <location>
        <begin position="103"/>
        <end position="116"/>
    </location>
</feature>
<dbReference type="EMBL" id="CP036271">
    <property type="protein sequence ID" value="QDT56538.1"/>
    <property type="molecule type" value="Genomic_DNA"/>
</dbReference>
<evidence type="ECO:0000313" key="3">
    <source>
        <dbReference type="Proteomes" id="UP000315700"/>
    </source>
</evidence>
<accession>A0A517SK92</accession>
<sequence>MTPFKIACPDCAAALRISDPAHLGKSVKCPRCSSRMLVPTAEEAGIEVEAPVRPRPPSRPASRPSALPASAPRRSKPADDDFLTGFDSDEFEDLPVEPEPRPKPVKKKPKKKKSSRSRPFDTSLAWKGGIAAAVVVCVLVGWKFAAPFVDVSKLLAMFGGGGTSPDLTWLPDGIDAVGEVRVSELVQAPVVNTALQSPQAAAGLAMMKGMLDINLQDVESVRFGIFASPSPMSPPRVSGVVILSKPGRIGAVLEGTTFATPPGANKVGHGSRFLYTLTAMPTMTLCCLDDRTLLFGGMNELKAVLDKEGRPESTSRFGFLDKRRQFSLVIAPPDMSTASGFLGASSFAMFKATPVTGLSFAADVDSALRVALSVNTKSSKDAADAKVQFDQGLSKMLAVSPLAAGADPSVKQALQSAKATVSGRTVAVTLDLPVESMASALAAGPSPFGLPSSRFSTPQPGFKPLISPTIPKAPVYDTTPPSFITEPSTTAEVGPTEMPAGIPGFGTPASPMPQPSAPAESTPPAQSASPFRPVTQPQNPARRPSGF</sequence>
<proteinExistence type="predicted"/>
<evidence type="ECO:0000256" key="1">
    <source>
        <dbReference type="SAM" id="MobiDB-lite"/>
    </source>
</evidence>